<evidence type="ECO:0000256" key="10">
    <source>
        <dbReference type="ARBA" id="ARBA00022840"/>
    </source>
</evidence>
<organism evidence="17 18">
    <name type="scientific">Extensimonas vulgaris</name>
    <dbReference type="NCBI Taxonomy" id="1031594"/>
    <lineage>
        <taxon>Bacteria</taxon>
        <taxon>Pseudomonadati</taxon>
        <taxon>Pseudomonadota</taxon>
        <taxon>Betaproteobacteria</taxon>
        <taxon>Burkholderiales</taxon>
        <taxon>Comamonadaceae</taxon>
        <taxon>Extensimonas</taxon>
    </lineage>
</organism>
<dbReference type="InterPro" id="IPR038385">
    <property type="entry name" value="Sua5/YwlC_C"/>
</dbReference>
<comment type="subcellular location">
    <subcellularLocation>
        <location evidence="1 13">Cytoplasm</location>
    </subcellularLocation>
</comment>
<dbReference type="AlphaFoldDB" id="A0A369AR39"/>
<protein>
    <recommendedName>
        <fullName evidence="4 13">Threonylcarbamoyl-AMP synthase</fullName>
        <shortName evidence="13">TC-AMP synthase</shortName>
        <ecNumber evidence="3 13">2.7.7.87</ecNumber>
    </recommendedName>
    <alternativeName>
        <fullName evidence="11 13">L-threonylcarbamoyladenylate synthase</fullName>
    </alternativeName>
</protein>
<evidence type="ECO:0000259" key="16">
    <source>
        <dbReference type="PROSITE" id="PS51163"/>
    </source>
</evidence>
<feature type="region of interest" description="Disordered" evidence="15">
    <location>
        <begin position="156"/>
        <end position="183"/>
    </location>
</feature>
<dbReference type="PANTHER" id="PTHR17490:SF16">
    <property type="entry name" value="THREONYLCARBAMOYL-AMP SYNTHASE"/>
    <property type="match status" value="1"/>
</dbReference>
<feature type="binding site" evidence="14">
    <location>
        <position position="206"/>
    </location>
    <ligand>
        <name>L-threonine</name>
        <dbReference type="ChEBI" id="CHEBI:57926"/>
    </ligand>
</feature>
<evidence type="ECO:0000256" key="11">
    <source>
        <dbReference type="ARBA" id="ARBA00029774"/>
    </source>
</evidence>
<dbReference type="GO" id="GO:0006450">
    <property type="term" value="P:regulation of translational fidelity"/>
    <property type="evidence" value="ECO:0007669"/>
    <property type="project" value="TreeGrafter"/>
</dbReference>
<dbReference type="GO" id="GO:0003725">
    <property type="term" value="F:double-stranded RNA binding"/>
    <property type="evidence" value="ECO:0007669"/>
    <property type="project" value="UniProtKB-UniRule"/>
</dbReference>
<keyword evidence="7 13" id="KW-0819">tRNA processing</keyword>
<dbReference type="EC" id="2.7.7.87" evidence="3 13"/>
<evidence type="ECO:0000256" key="9">
    <source>
        <dbReference type="ARBA" id="ARBA00022741"/>
    </source>
</evidence>
<feature type="binding site" evidence="14">
    <location>
        <position position="216"/>
    </location>
    <ligand>
        <name>ATP</name>
        <dbReference type="ChEBI" id="CHEBI:30616"/>
    </ligand>
</feature>
<dbReference type="GO" id="GO:0008033">
    <property type="term" value="P:tRNA processing"/>
    <property type="evidence" value="ECO:0007669"/>
    <property type="project" value="UniProtKB-KW"/>
</dbReference>
<keyword evidence="18" id="KW-1185">Reference proteome</keyword>
<dbReference type="EMBL" id="QPJU01000002">
    <property type="protein sequence ID" value="RCX10808.1"/>
    <property type="molecule type" value="Genomic_DNA"/>
</dbReference>
<reference evidence="17 18" key="1">
    <citation type="submission" date="2018-07" db="EMBL/GenBank/DDBJ databases">
        <title>Genomic Encyclopedia of Type Strains, Phase IV (KMG-IV): sequencing the most valuable type-strain genomes for metagenomic binning, comparative biology and taxonomic classification.</title>
        <authorList>
            <person name="Goeker M."/>
        </authorList>
    </citation>
    <scope>NUCLEOTIDE SEQUENCE [LARGE SCALE GENOMIC DNA]</scope>
    <source>
        <strain evidence="17 18">DSM 100911</strain>
    </source>
</reference>
<gene>
    <name evidence="17" type="ORF">DFR45_102210</name>
</gene>
<dbReference type="InterPro" id="IPR006070">
    <property type="entry name" value="Sua5-like_dom"/>
</dbReference>
<evidence type="ECO:0000256" key="5">
    <source>
        <dbReference type="ARBA" id="ARBA00022490"/>
    </source>
</evidence>
<dbReference type="GO" id="GO:0005737">
    <property type="term" value="C:cytoplasm"/>
    <property type="evidence" value="ECO:0007669"/>
    <property type="project" value="UniProtKB-SubCell"/>
</dbReference>
<name>A0A369AR39_9BURK</name>
<dbReference type="Pfam" id="PF03481">
    <property type="entry name" value="Sua5_C"/>
    <property type="match status" value="1"/>
</dbReference>
<evidence type="ECO:0000313" key="18">
    <source>
        <dbReference type="Proteomes" id="UP000252174"/>
    </source>
</evidence>
<dbReference type="Gene3D" id="3.90.870.10">
    <property type="entry name" value="DHBP synthase"/>
    <property type="match status" value="2"/>
</dbReference>
<keyword evidence="5 13" id="KW-0963">Cytoplasm</keyword>
<evidence type="ECO:0000256" key="14">
    <source>
        <dbReference type="PIRSR" id="PIRSR004930-1"/>
    </source>
</evidence>
<sequence length="396" mass="40678">MILPGTDPAAIAAAAHALRTGALVGLPTETVYGLAADADNPAAVAQIFALKGRPSDHPLIVHVADSDRAAAVAHFASEVPPFAQALMDAFWPGPLTLILPRRAGVATAAAGGQPSVGLRCPAHPVAQAVLRACAAPPDAGKGERRVLAACRTLGVESENGPQRDPFLPDSPPHSGTMGQEDGKKWAAGAHSQPTIPKSGRLLGLAAPSANRFGRVSPTTAAHVQAEFGDGLLVLDGGPCAVGIESTIIDCTRGRPVLLRPGAITRAQIAAACGLQPLSKEELPAQTPRASGTLEAHYAPTAKVRLMDARALQTALDVLGADAARLGVYARTPLRGVAPQVVLRRMPEDAAAAAQELFAALRAFDAAGVALIWIETPPDTPAWEGVRDRLQRAAAAA</sequence>
<evidence type="ECO:0000313" key="17">
    <source>
        <dbReference type="EMBL" id="RCX10808.1"/>
    </source>
</evidence>
<keyword evidence="9 13" id="KW-0547">Nucleotide-binding</keyword>
<evidence type="ECO:0000256" key="8">
    <source>
        <dbReference type="ARBA" id="ARBA00022695"/>
    </source>
</evidence>
<comment type="function">
    <text evidence="13">Required for the formation of a threonylcarbamoyl group on adenosine at position 37 (t(6)A37) in tRNAs that read codons beginning with adenine.</text>
</comment>
<dbReference type="InterPro" id="IPR005145">
    <property type="entry name" value="Sua5_C"/>
</dbReference>
<comment type="similarity">
    <text evidence="2 13">Belongs to the SUA5 family.</text>
</comment>
<evidence type="ECO:0000256" key="13">
    <source>
        <dbReference type="PIRNR" id="PIRNR004930"/>
    </source>
</evidence>
<evidence type="ECO:0000256" key="3">
    <source>
        <dbReference type="ARBA" id="ARBA00012584"/>
    </source>
</evidence>
<evidence type="ECO:0000256" key="2">
    <source>
        <dbReference type="ARBA" id="ARBA00007663"/>
    </source>
</evidence>
<feature type="binding site" evidence="14">
    <location>
        <position position="245"/>
    </location>
    <ligand>
        <name>L-threonine</name>
        <dbReference type="ChEBI" id="CHEBI:57926"/>
    </ligand>
</feature>
<dbReference type="InterPro" id="IPR017945">
    <property type="entry name" value="DHBP_synth_RibB-like_a/b_dom"/>
</dbReference>
<dbReference type="Proteomes" id="UP000252174">
    <property type="component" value="Unassembled WGS sequence"/>
</dbReference>
<feature type="binding site" evidence="14">
    <location>
        <position position="119"/>
    </location>
    <ligand>
        <name>L-threonine</name>
        <dbReference type="ChEBI" id="CHEBI:57926"/>
    </ligand>
</feature>
<comment type="caution">
    <text evidence="17">The sequence shown here is derived from an EMBL/GenBank/DDBJ whole genome shotgun (WGS) entry which is preliminary data.</text>
</comment>
<feature type="binding site" evidence="14">
    <location>
        <position position="30"/>
    </location>
    <ligand>
        <name>L-threonine</name>
        <dbReference type="ChEBI" id="CHEBI:57926"/>
    </ligand>
</feature>
<feature type="binding site" evidence="14">
    <location>
        <position position="297"/>
    </location>
    <ligand>
        <name>ATP</name>
        <dbReference type="ChEBI" id="CHEBI:30616"/>
    </ligand>
</feature>
<evidence type="ECO:0000256" key="1">
    <source>
        <dbReference type="ARBA" id="ARBA00004496"/>
    </source>
</evidence>
<feature type="binding site" evidence="14">
    <location>
        <position position="208"/>
    </location>
    <ligand>
        <name>ATP</name>
        <dbReference type="ChEBI" id="CHEBI:30616"/>
    </ligand>
</feature>
<dbReference type="InterPro" id="IPR050156">
    <property type="entry name" value="TC-AMP_synthase_SUA5"/>
</dbReference>
<feature type="binding site" evidence="14">
    <location>
        <position position="62"/>
    </location>
    <ligand>
        <name>L-threonine</name>
        <dbReference type="ChEBI" id="CHEBI:57926"/>
    </ligand>
</feature>
<dbReference type="OrthoDB" id="9814580at2"/>
<keyword evidence="8 13" id="KW-0548">Nucleotidyltransferase</keyword>
<evidence type="ECO:0000256" key="15">
    <source>
        <dbReference type="SAM" id="MobiDB-lite"/>
    </source>
</evidence>
<feature type="binding site" evidence="14">
    <location>
        <position position="259"/>
    </location>
    <ligand>
        <name>ATP</name>
        <dbReference type="ChEBI" id="CHEBI:30616"/>
    </ligand>
</feature>
<dbReference type="GO" id="GO:0005524">
    <property type="term" value="F:ATP binding"/>
    <property type="evidence" value="ECO:0007669"/>
    <property type="project" value="UniProtKB-UniRule"/>
</dbReference>
<dbReference type="SUPFAM" id="SSF55821">
    <property type="entry name" value="YrdC/RibB"/>
    <property type="match status" value="2"/>
</dbReference>
<accession>A0A369AR39</accession>
<dbReference type="InterPro" id="IPR010923">
    <property type="entry name" value="T(6)A37_SUA5"/>
</dbReference>
<dbReference type="PANTHER" id="PTHR17490">
    <property type="entry name" value="SUA5"/>
    <property type="match status" value="1"/>
</dbReference>
<evidence type="ECO:0000256" key="7">
    <source>
        <dbReference type="ARBA" id="ARBA00022694"/>
    </source>
</evidence>
<proteinExistence type="inferred from homology"/>
<evidence type="ECO:0000256" key="4">
    <source>
        <dbReference type="ARBA" id="ARBA00015492"/>
    </source>
</evidence>
<dbReference type="GO" id="GO:0000049">
    <property type="term" value="F:tRNA binding"/>
    <property type="evidence" value="ECO:0007669"/>
    <property type="project" value="TreeGrafter"/>
</dbReference>
<feature type="binding site" evidence="14">
    <location>
        <position position="53"/>
    </location>
    <ligand>
        <name>ATP</name>
        <dbReference type="ChEBI" id="CHEBI:30616"/>
    </ligand>
</feature>
<feature type="domain" description="YrdC-like" evidence="16">
    <location>
        <begin position="8"/>
        <end position="263"/>
    </location>
</feature>
<dbReference type="PROSITE" id="PS51163">
    <property type="entry name" value="YRDC"/>
    <property type="match status" value="1"/>
</dbReference>
<dbReference type="Gene3D" id="3.40.50.11030">
    <property type="entry name" value="Threonylcarbamoyl-AMP synthase, C-terminal domain"/>
    <property type="match status" value="1"/>
</dbReference>
<keyword evidence="10 13" id="KW-0067">ATP-binding</keyword>
<evidence type="ECO:0000256" key="12">
    <source>
        <dbReference type="ARBA" id="ARBA00048366"/>
    </source>
</evidence>
<dbReference type="PIRSF" id="PIRSF004930">
    <property type="entry name" value="Tln_factor_SUA5"/>
    <property type="match status" value="1"/>
</dbReference>
<comment type="catalytic activity">
    <reaction evidence="12 13">
        <text>L-threonine + hydrogencarbonate + ATP = L-threonylcarbamoyladenylate + diphosphate + H2O</text>
        <dbReference type="Rhea" id="RHEA:36407"/>
        <dbReference type="ChEBI" id="CHEBI:15377"/>
        <dbReference type="ChEBI" id="CHEBI:17544"/>
        <dbReference type="ChEBI" id="CHEBI:30616"/>
        <dbReference type="ChEBI" id="CHEBI:33019"/>
        <dbReference type="ChEBI" id="CHEBI:57926"/>
        <dbReference type="ChEBI" id="CHEBI:73682"/>
        <dbReference type="EC" id="2.7.7.87"/>
    </reaction>
</comment>
<dbReference type="Pfam" id="PF01300">
    <property type="entry name" value="Sua5_yciO_yrdC"/>
    <property type="match status" value="2"/>
</dbReference>
<keyword evidence="6 13" id="KW-0808">Transferase</keyword>
<evidence type="ECO:0000256" key="6">
    <source>
        <dbReference type="ARBA" id="ARBA00022679"/>
    </source>
</evidence>
<dbReference type="GO" id="GO:0061710">
    <property type="term" value="F:L-threonylcarbamoyladenylate synthase"/>
    <property type="evidence" value="ECO:0007669"/>
    <property type="project" value="UniProtKB-EC"/>
</dbReference>
<dbReference type="RefSeq" id="WP_114482393.1">
    <property type="nucleotide sequence ID" value="NZ_QPJU01000002.1"/>
</dbReference>